<feature type="transmembrane region" description="Helical" evidence="4">
    <location>
        <begin position="146"/>
        <end position="166"/>
    </location>
</feature>
<dbReference type="Gene3D" id="1.20.1250.20">
    <property type="entry name" value="MFS general substrate transporter like domains"/>
    <property type="match status" value="2"/>
</dbReference>
<keyword evidence="7" id="KW-1185">Reference proteome</keyword>
<dbReference type="Proteomes" id="UP001365405">
    <property type="component" value="Unassembled WGS sequence"/>
</dbReference>
<gene>
    <name evidence="6" type="ORF">AACH10_13460</name>
</gene>
<feature type="transmembrane region" description="Helical" evidence="4">
    <location>
        <begin position="172"/>
        <end position="196"/>
    </location>
</feature>
<sequence>MVDQPARPPSAQPAVPALAWVLLAAAGTFALTMGARQSMGLFLGALNTHTGLGLASISLAFAFGQLWWGLTQPLAGMVADRVGPGRVLVCGVLLVAAGTALIPHMHSTAGLILAIGVLAAGGAGMAGPSVLMAATTRLVPAERRGLATGVVNAGGSFGQFVFAPIAQAITAAAGWAAALQTLALMTLLALPAAWVLRGQGQGAATTAGVPRQTTREAVAQALADRSYRLLAAGFFVCGFHVAFLATHLPGVVASCQLPPEVGAWALAMIGLFNIVGSFGIGWAIGFQHGRWPMKRLLSLIYATRAVAVLLFVLAPKTPGVMLAFAAVMGLTFLSTVPPTAGLVARFFGPAHMGTLFGLVMVTHQIGGFLGAWLGGKAFERSGHYDWMWFADIALAVAAALLHLPIREQRPPLPAAASPTA</sequence>
<dbReference type="InterPro" id="IPR011701">
    <property type="entry name" value="MFS"/>
</dbReference>
<proteinExistence type="predicted"/>
<dbReference type="PROSITE" id="PS50850">
    <property type="entry name" value="MFS"/>
    <property type="match status" value="1"/>
</dbReference>
<dbReference type="Pfam" id="PF07690">
    <property type="entry name" value="MFS_1"/>
    <property type="match status" value="1"/>
</dbReference>
<keyword evidence="3 4" id="KW-0472">Membrane</keyword>
<keyword evidence="2 4" id="KW-1133">Transmembrane helix</keyword>
<feature type="transmembrane region" description="Helical" evidence="4">
    <location>
        <begin position="296"/>
        <end position="314"/>
    </location>
</feature>
<evidence type="ECO:0000313" key="7">
    <source>
        <dbReference type="Proteomes" id="UP001365405"/>
    </source>
</evidence>
<protein>
    <submittedName>
        <fullName evidence="6">MFS transporter</fullName>
    </submittedName>
</protein>
<name>A0ABU9CHB8_9BURK</name>
<evidence type="ECO:0000313" key="6">
    <source>
        <dbReference type="EMBL" id="MEK8051252.1"/>
    </source>
</evidence>
<keyword evidence="1 4" id="KW-0812">Transmembrane</keyword>
<dbReference type="InterPro" id="IPR050327">
    <property type="entry name" value="Proton-linked_MCT"/>
</dbReference>
<dbReference type="PANTHER" id="PTHR11360:SF284">
    <property type="entry name" value="EG:103B4.3 PROTEIN-RELATED"/>
    <property type="match status" value="1"/>
</dbReference>
<feature type="transmembrane region" description="Helical" evidence="4">
    <location>
        <begin position="111"/>
        <end position="134"/>
    </location>
</feature>
<evidence type="ECO:0000256" key="4">
    <source>
        <dbReference type="SAM" id="Phobius"/>
    </source>
</evidence>
<dbReference type="CDD" id="cd17355">
    <property type="entry name" value="MFS_YcxA_like"/>
    <property type="match status" value="1"/>
</dbReference>
<evidence type="ECO:0000256" key="1">
    <source>
        <dbReference type="ARBA" id="ARBA00022692"/>
    </source>
</evidence>
<accession>A0ABU9CHB8</accession>
<feature type="transmembrane region" description="Helical" evidence="4">
    <location>
        <begin position="54"/>
        <end position="75"/>
    </location>
</feature>
<evidence type="ECO:0000256" key="2">
    <source>
        <dbReference type="ARBA" id="ARBA00022989"/>
    </source>
</evidence>
<dbReference type="SUPFAM" id="SSF103473">
    <property type="entry name" value="MFS general substrate transporter"/>
    <property type="match status" value="1"/>
</dbReference>
<evidence type="ECO:0000256" key="3">
    <source>
        <dbReference type="ARBA" id="ARBA00023136"/>
    </source>
</evidence>
<dbReference type="RefSeq" id="WP_341410941.1">
    <property type="nucleotide sequence ID" value="NZ_JBBUTH010000007.1"/>
</dbReference>
<feature type="transmembrane region" description="Helical" evidence="4">
    <location>
        <begin position="261"/>
        <end position="284"/>
    </location>
</feature>
<feature type="transmembrane region" description="Helical" evidence="4">
    <location>
        <begin position="355"/>
        <end position="374"/>
    </location>
</feature>
<reference evidence="6 7" key="1">
    <citation type="submission" date="2024-04" db="EMBL/GenBank/DDBJ databases">
        <title>Novel species of the genus Ideonella isolated from streams.</title>
        <authorList>
            <person name="Lu H."/>
        </authorList>
    </citation>
    <scope>NUCLEOTIDE SEQUENCE [LARGE SCALE GENOMIC DNA]</scope>
    <source>
        <strain evidence="6 7">DXS22W</strain>
    </source>
</reference>
<evidence type="ECO:0000259" key="5">
    <source>
        <dbReference type="PROSITE" id="PS50850"/>
    </source>
</evidence>
<feature type="transmembrane region" description="Helical" evidence="4">
    <location>
        <begin position="87"/>
        <end position="105"/>
    </location>
</feature>
<feature type="domain" description="Major facilitator superfamily (MFS) profile" evidence="5">
    <location>
        <begin position="20"/>
        <end position="410"/>
    </location>
</feature>
<dbReference type="PANTHER" id="PTHR11360">
    <property type="entry name" value="MONOCARBOXYLATE TRANSPORTER"/>
    <property type="match status" value="1"/>
</dbReference>
<comment type="caution">
    <text evidence="6">The sequence shown here is derived from an EMBL/GenBank/DDBJ whole genome shotgun (WGS) entry which is preliminary data.</text>
</comment>
<dbReference type="InterPro" id="IPR036259">
    <property type="entry name" value="MFS_trans_sf"/>
</dbReference>
<feature type="transmembrane region" description="Helical" evidence="4">
    <location>
        <begin position="229"/>
        <end position="249"/>
    </location>
</feature>
<dbReference type="EMBL" id="JBBUTH010000007">
    <property type="protein sequence ID" value="MEK8051252.1"/>
    <property type="molecule type" value="Genomic_DNA"/>
</dbReference>
<feature type="transmembrane region" description="Helical" evidence="4">
    <location>
        <begin position="386"/>
        <end position="405"/>
    </location>
</feature>
<organism evidence="6 7">
    <name type="scientific">Pseudaquabacterium inlustre</name>
    <dbReference type="NCBI Taxonomy" id="2984192"/>
    <lineage>
        <taxon>Bacteria</taxon>
        <taxon>Pseudomonadati</taxon>
        <taxon>Pseudomonadota</taxon>
        <taxon>Betaproteobacteria</taxon>
        <taxon>Burkholderiales</taxon>
        <taxon>Sphaerotilaceae</taxon>
        <taxon>Pseudaquabacterium</taxon>
    </lineage>
</organism>
<feature type="transmembrane region" description="Helical" evidence="4">
    <location>
        <begin position="320"/>
        <end position="343"/>
    </location>
</feature>
<dbReference type="InterPro" id="IPR020846">
    <property type="entry name" value="MFS_dom"/>
</dbReference>